<protein>
    <submittedName>
        <fullName evidence="1">Uncharacterized protein</fullName>
    </submittedName>
</protein>
<proteinExistence type="predicted"/>
<evidence type="ECO:0000313" key="2">
    <source>
        <dbReference type="Proteomes" id="UP000016511"/>
    </source>
</evidence>
<keyword evidence="2" id="KW-1185">Reference proteome</keyword>
<dbReference type="STRING" id="649747.HMPREF0083_01915"/>
<accession>U1YGR1</accession>
<comment type="caution">
    <text evidence="1">The sequence shown here is derived from an EMBL/GenBank/DDBJ whole genome shotgun (WGS) entry which is preliminary data.</text>
</comment>
<sequence length="44" mass="5128">MHFYKIEDILFYLYSCVLNRKEKAKPECACSGSAFFIAGIFFLL</sequence>
<dbReference type="PATRIC" id="fig|649747.3.peg.1733"/>
<dbReference type="HOGENOM" id="CLU_3211737_0_0_9"/>
<dbReference type="Proteomes" id="UP000016511">
    <property type="component" value="Unassembled WGS sequence"/>
</dbReference>
<dbReference type="EMBL" id="AWSJ01000126">
    <property type="protein sequence ID" value="ERI09986.1"/>
    <property type="molecule type" value="Genomic_DNA"/>
</dbReference>
<gene>
    <name evidence="1" type="ORF">HMPREF0083_01915</name>
</gene>
<dbReference type="AlphaFoldDB" id="U1YGR1"/>
<organism evidence="1 2">
    <name type="scientific">Aneurinibacillus aneurinilyticus ATCC 12856</name>
    <dbReference type="NCBI Taxonomy" id="649747"/>
    <lineage>
        <taxon>Bacteria</taxon>
        <taxon>Bacillati</taxon>
        <taxon>Bacillota</taxon>
        <taxon>Bacilli</taxon>
        <taxon>Bacillales</taxon>
        <taxon>Paenibacillaceae</taxon>
        <taxon>Aneurinibacillus group</taxon>
        <taxon>Aneurinibacillus</taxon>
    </lineage>
</organism>
<evidence type="ECO:0000313" key="1">
    <source>
        <dbReference type="EMBL" id="ERI09986.1"/>
    </source>
</evidence>
<reference evidence="1 2" key="1">
    <citation type="submission" date="2013-08" db="EMBL/GenBank/DDBJ databases">
        <authorList>
            <person name="Weinstock G."/>
            <person name="Sodergren E."/>
            <person name="Wylie T."/>
            <person name="Fulton L."/>
            <person name="Fulton R."/>
            <person name="Fronick C."/>
            <person name="O'Laughlin M."/>
            <person name="Godfrey J."/>
            <person name="Miner T."/>
            <person name="Herter B."/>
            <person name="Appelbaum E."/>
            <person name="Cordes M."/>
            <person name="Lek S."/>
            <person name="Wollam A."/>
            <person name="Pepin K.H."/>
            <person name="Palsikar V.B."/>
            <person name="Mitreva M."/>
            <person name="Wilson R.K."/>
        </authorList>
    </citation>
    <scope>NUCLEOTIDE SEQUENCE [LARGE SCALE GENOMIC DNA]</scope>
    <source>
        <strain evidence="1 2">ATCC 12856</strain>
    </source>
</reference>
<name>U1YGR1_ANEAE</name>